<dbReference type="SUPFAM" id="SSF52096">
    <property type="entry name" value="ClpP/crotonase"/>
    <property type="match status" value="1"/>
</dbReference>
<dbReference type="GO" id="GO:0004252">
    <property type="term" value="F:serine-type endopeptidase activity"/>
    <property type="evidence" value="ECO:0007669"/>
    <property type="project" value="InterPro"/>
</dbReference>
<dbReference type="PRINTS" id="PR00127">
    <property type="entry name" value="CLPPROTEASEP"/>
</dbReference>
<gene>
    <name evidence="7" type="ORF">NPD5_3421</name>
</gene>
<dbReference type="Proteomes" id="UP000182204">
    <property type="component" value="Chromosome"/>
</dbReference>
<dbReference type="Gene3D" id="3.90.226.10">
    <property type="entry name" value="2-enoyl-CoA Hydratase, Chain A, domain 1"/>
    <property type="match status" value="1"/>
</dbReference>
<sequence length="253" mass="28756">MRKINCTVFDKKSNKLKNVGFMEIKNSSNGNGELYLYGDIVSDQWGKWSDDDTCPQDVANFLKELNSFDNLDIYINSGGGSVFAGIAIYHQLKRHNGFKTVHIDGIAASITSVISCAGDKVIIPKSAQFMIHKPTASYFWTSLNADELRKEADTLDICQDSIRNIYMENVKEGITEEEINNLINAETWFTGETVTDYFNFEVEESSEKVASTSQFYDKYKNTPNKLLKNKIIKNNEHDELKNKLQTELELLSM</sequence>
<protein>
    <recommendedName>
        <fullName evidence="6">ATP-dependent Clp protease proteolytic subunit</fullName>
    </recommendedName>
</protein>
<dbReference type="InterPro" id="IPR001907">
    <property type="entry name" value="ClpP"/>
</dbReference>
<evidence type="ECO:0000256" key="4">
    <source>
        <dbReference type="ARBA" id="ARBA00022801"/>
    </source>
</evidence>
<dbReference type="AlphaFoldDB" id="A0A1L3NCE0"/>
<dbReference type="CDD" id="cd07016">
    <property type="entry name" value="S14_ClpP_1"/>
    <property type="match status" value="1"/>
</dbReference>
<evidence type="ECO:0000256" key="1">
    <source>
        <dbReference type="ARBA" id="ARBA00007039"/>
    </source>
</evidence>
<keyword evidence="2" id="KW-0963">Cytoplasm</keyword>
<name>A0A1L3NCE0_CLOSG</name>
<keyword evidence="4" id="KW-0378">Hydrolase</keyword>
<evidence type="ECO:0000256" key="6">
    <source>
        <dbReference type="RuleBase" id="RU003567"/>
    </source>
</evidence>
<dbReference type="EMBL" id="CP013243">
    <property type="protein sequence ID" value="APH13792.1"/>
    <property type="molecule type" value="Genomic_DNA"/>
</dbReference>
<dbReference type="Pfam" id="PF00574">
    <property type="entry name" value="CLP_protease"/>
    <property type="match status" value="1"/>
</dbReference>
<dbReference type="NCBIfam" id="NF045542">
    <property type="entry name" value="Clp_rel_HeadMat"/>
    <property type="match status" value="1"/>
</dbReference>
<dbReference type="PANTHER" id="PTHR10381">
    <property type="entry name" value="ATP-DEPENDENT CLP PROTEASE PROTEOLYTIC SUBUNIT"/>
    <property type="match status" value="1"/>
</dbReference>
<comment type="similarity">
    <text evidence="1 6">Belongs to the peptidase S14 family.</text>
</comment>
<organism evidence="7 8">
    <name type="scientific">Clostridium sporogenes</name>
    <dbReference type="NCBI Taxonomy" id="1509"/>
    <lineage>
        <taxon>Bacteria</taxon>
        <taxon>Bacillati</taxon>
        <taxon>Bacillota</taxon>
        <taxon>Clostridia</taxon>
        <taxon>Eubacteriales</taxon>
        <taxon>Clostridiaceae</taxon>
        <taxon>Clostridium</taxon>
    </lineage>
</organism>
<keyword evidence="3 7" id="KW-0645">Protease</keyword>
<evidence type="ECO:0000313" key="8">
    <source>
        <dbReference type="Proteomes" id="UP000182204"/>
    </source>
</evidence>
<dbReference type="GO" id="GO:0004176">
    <property type="term" value="F:ATP-dependent peptidase activity"/>
    <property type="evidence" value="ECO:0007669"/>
    <property type="project" value="InterPro"/>
</dbReference>
<dbReference type="InterPro" id="IPR023562">
    <property type="entry name" value="ClpP/TepA"/>
</dbReference>
<keyword evidence="5" id="KW-0720">Serine protease</keyword>
<dbReference type="GO" id="GO:0009368">
    <property type="term" value="C:endopeptidase Clp complex"/>
    <property type="evidence" value="ECO:0007669"/>
    <property type="project" value="TreeGrafter"/>
</dbReference>
<dbReference type="PANTHER" id="PTHR10381:SF70">
    <property type="entry name" value="ATP-DEPENDENT CLP PROTEASE PROTEOLYTIC SUBUNIT"/>
    <property type="match status" value="1"/>
</dbReference>
<dbReference type="InterPro" id="IPR029045">
    <property type="entry name" value="ClpP/crotonase-like_dom_sf"/>
</dbReference>
<proteinExistence type="inferred from homology"/>
<accession>A0A1L3NCE0</accession>
<evidence type="ECO:0000256" key="3">
    <source>
        <dbReference type="ARBA" id="ARBA00022670"/>
    </source>
</evidence>
<evidence type="ECO:0000256" key="2">
    <source>
        <dbReference type="ARBA" id="ARBA00022490"/>
    </source>
</evidence>
<dbReference type="GO" id="GO:0006515">
    <property type="term" value="P:protein quality control for misfolded or incompletely synthesized proteins"/>
    <property type="evidence" value="ECO:0007669"/>
    <property type="project" value="TreeGrafter"/>
</dbReference>
<reference evidence="7 8" key="1">
    <citation type="submission" date="2015-11" db="EMBL/GenBank/DDBJ databases">
        <authorList>
            <person name="Hill K.K."/>
            <person name="Shirey T.B."/>
            <person name="Raphael B."/>
            <person name="Daligault H.E."/>
            <person name="Davenport K.W."/>
            <person name="Bruce D.C."/>
            <person name="Foley B.T."/>
            <person name="Johnson S.L."/>
        </authorList>
    </citation>
    <scope>NUCLEOTIDE SEQUENCE [LARGE SCALE GENOMIC DNA]</scope>
    <source>
        <strain evidence="7 8">CDC_1632</strain>
    </source>
</reference>
<dbReference type="GO" id="GO:0051117">
    <property type="term" value="F:ATPase binding"/>
    <property type="evidence" value="ECO:0007669"/>
    <property type="project" value="TreeGrafter"/>
</dbReference>
<evidence type="ECO:0000256" key="5">
    <source>
        <dbReference type="ARBA" id="ARBA00022825"/>
    </source>
</evidence>
<evidence type="ECO:0000313" key="7">
    <source>
        <dbReference type="EMBL" id="APH13792.1"/>
    </source>
</evidence>